<dbReference type="Pfam" id="PF01551">
    <property type="entry name" value="Peptidase_M23"/>
    <property type="match status" value="1"/>
</dbReference>
<dbReference type="PANTHER" id="PTHR21666">
    <property type="entry name" value="PEPTIDASE-RELATED"/>
    <property type="match status" value="1"/>
</dbReference>
<dbReference type="CDD" id="cd12797">
    <property type="entry name" value="M23_peptidase"/>
    <property type="match status" value="1"/>
</dbReference>
<dbReference type="InterPro" id="IPR050570">
    <property type="entry name" value="Cell_wall_metabolism_enzyme"/>
</dbReference>
<protein>
    <recommendedName>
        <fullName evidence="3">M23ase beta-sheet core domain-containing protein</fullName>
    </recommendedName>
</protein>
<reference evidence="4 5" key="1">
    <citation type="journal article" date="2016" name="Nat. Commun.">
        <title>Thousands of microbial genomes shed light on interconnected biogeochemical processes in an aquifer system.</title>
        <authorList>
            <person name="Anantharaman K."/>
            <person name="Brown C.T."/>
            <person name="Hug L.A."/>
            <person name="Sharon I."/>
            <person name="Castelle C.J."/>
            <person name="Probst A.J."/>
            <person name="Thomas B.C."/>
            <person name="Singh A."/>
            <person name="Wilkins M.J."/>
            <person name="Karaoz U."/>
            <person name="Brodie E.L."/>
            <person name="Williams K.H."/>
            <person name="Hubbard S.S."/>
            <person name="Banfield J.F."/>
        </authorList>
    </citation>
    <scope>NUCLEOTIDE SEQUENCE [LARGE SCALE GENOMIC DNA]</scope>
</reference>
<accession>A0A1F4Y4I5</accession>
<feature type="domain" description="M23ase beta-sheet core" evidence="3">
    <location>
        <begin position="286"/>
        <end position="378"/>
    </location>
</feature>
<evidence type="ECO:0000313" key="5">
    <source>
        <dbReference type="Proteomes" id="UP000176568"/>
    </source>
</evidence>
<feature type="signal peptide" evidence="2">
    <location>
        <begin position="1"/>
        <end position="18"/>
    </location>
</feature>
<dbReference type="SUPFAM" id="SSF46579">
    <property type="entry name" value="Prefoldin"/>
    <property type="match status" value="1"/>
</dbReference>
<comment type="caution">
    <text evidence="4">The sequence shown here is derived from an EMBL/GenBank/DDBJ whole genome shotgun (WGS) entry which is preliminary data.</text>
</comment>
<evidence type="ECO:0000256" key="2">
    <source>
        <dbReference type="SAM" id="SignalP"/>
    </source>
</evidence>
<keyword evidence="1" id="KW-0175">Coiled coil</keyword>
<evidence type="ECO:0000256" key="1">
    <source>
        <dbReference type="SAM" id="Coils"/>
    </source>
</evidence>
<feature type="coiled-coil region" evidence="1">
    <location>
        <begin position="28"/>
        <end position="76"/>
    </location>
</feature>
<dbReference type="InterPro" id="IPR011055">
    <property type="entry name" value="Dup_hybrid_motif"/>
</dbReference>
<evidence type="ECO:0000313" key="4">
    <source>
        <dbReference type="EMBL" id="OGC88859.1"/>
    </source>
</evidence>
<dbReference type="GO" id="GO:0004222">
    <property type="term" value="F:metalloendopeptidase activity"/>
    <property type="evidence" value="ECO:0007669"/>
    <property type="project" value="TreeGrafter"/>
</dbReference>
<dbReference type="AlphaFoldDB" id="A0A1F4Y4I5"/>
<evidence type="ECO:0000259" key="3">
    <source>
        <dbReference type="Pfam" id="PF01551"/>
    </source>
</evidence>
<organism evidence="4 5">
    <name type="scientific">Candidatus Adlerbacteria bacterium RIFOXYC1_FULL_48_26</name>
    <dbReference type="NCBI Taxonomy" id="1797247"/>
    <lineage>
        <taxon>Bacteria</taxon>
        <taxon>Candidatus Adleribacteriota</taxon>
    </lineage>
</organism>
<dbReference type="EMBL" id="MEXB01000002">
    <property type="protein sequence ID" value="OGC88859.1"/>
    <property type="molecule type" value="Genomic_DNA"/>
</dbReference>
<gene>
    <name evidence="4" type="ORF">A2419_02415</name>
</gene>
<dbReference type="InterPro" id="IPR016047">
    <property type="entry name" value="M23ase_b-sheet_dom"/>
</dbReference>
<dbReference type="Proteomes" id="UP000176568">
    <property type="component" value="Unassembled WGS sequence"/>
</dbReference>
<dbReference type="Gene3D" id="6.10.250.3150">
    <property type="match status" value="1"/>
</dbReference>
<proteinExistence type="predicted"/>
<sequence length="412" mass="43984">MVSFFVSLLLLLAPVAHAQTDPSIQSQLDAGAAQIQQLQAEIAQLQKQLDATSKQKQTLQNAVNEIALNIKKINTNITLTNAQITQKDKEIARLSGSISTTTDEIGVVEEQIDDSLRQLNMLDDEPIALVVLSGADISSVFDTQNNLEALRSGLQERTSQLQNLKGTLVTSKNTTTQQRAQLATLKTKLAQQKTSLGLAQQSQTQLLAQTKNQESSYQALIAQKKAEEAAFEAELIRLAQGLGSADVSSAASAKRGILQWPLDNVTVTQNFGNTSFAKSGAYSGQGHNGIDFRAPVGTPVKAALTGTVQEINLGAVKNCQYGKWVLVKHNNGLTSLYAHLSSIAVNKGDPVGTGQVIGYAGDTGYATGPHLHFTVYVSSAVTFKNYTCNSGKSAYIPIAPLNAYLNPGAYLP</sequence>
<dbReference type="PANTHER" id="PTHR21666:SF270">
    <property type="entry name" value="MUREIN HYDROLASE ACTIVATOR ENVC"/>
    <property type="match status" value="1"/>
</dbReference>
<feature type="chain" id="PRO_5009515557" description="M23ase beta-sheet core domain-containing protein" evidence="2">
    <location>
        <begin position="19"/>
        <end position="412"/>
    </location>
</feature>
<dbReference type="STRING" id="1797247.A2419_02415"/>
<keyword evidence="2" id="KW-0732">Signal</keyword>
<name>A0A1F4Y4I5_9BACT</name>
<dbReference type="SUPFAM" id="SSF51261">
    <property type="entry name" value="Duplicated hybrid motif"/>
    <property type="match status" value="1"/>
</dbReference>
<dbReference type="Gene3D" id="2.70.70.10">
    <property type="entry name" value="Glucose Permease (Domain IIA)"/>
    <property type="match status" value="1"/>
</dbReference>